<keyword evidence="3 8" id="KW-0597">Phosphoprotein</keyword>
<dbReference type="GO" id="GO:0000160">
    <property type="term" value="P:phosphorelay signal transduction system"/>
    <property type="evidence" value="ECO:0007669"/>
    <property type="project" value="UniProtKB-KW"/>
</dbReference>
<feature type="domain" description="Response regulatory" evidence="10">
    <location>
        <begin position="2"/>
        <end position="119"/>
    </location>
</feature>
<dbReference type="PROSITE" id="PS00041">
    <property type="entry name" value="HTH_ARAC_FAMILY_1"/>
    <property type="match status" value="1"/>
</dbReference>
<keyword evidence="7" id="KW-0804">Transcription</keyword>
<evidence type="ECO:0000256" key="8">
    <source>
        <dbReference type="PROSITE-ProRule" id="PRU00169"/>
    </source>
</evidence>
<sequence>MNLLIVEDEIRLRNALANNIPWDKHGIEVVGQAGNGAEALRMIDRKKPDIILLDVQMPEMDGLTLSRHLRQADPLLKIIVLSGHDDFSYAQEALGLGIMKYLLKPAGDEEILGTVLEAAEKLRSELEQRHNEDELKMKWQLHLPHLVNEFVQGLLNGKYENWEISQKSKDLHLDLHEDAAYAVTIVDMDPISESDNRFSRKDMSLLQFSLSSIVKETLASIRCLVSTTYTGCTVIIFQVNREEEPQLALQKINALTEKLLFTVKSCLKLSASAGISGMTGSLADMNKLYVQAVRALQDRIVLGHDLAIPYRAEQGSDSELTFQPNHEKTLEIALETGDGDTALDMLTALWNGGMAKAESVDEIREHILYFTYLFVGMIQKQGWPVREVAGEDYVYFHNHSELASKEQIFFWLQRMIKAYLAYAGQRRKSTSHGMIKTILSLVENEIDQEMTLHAVADRMYVNSSYLSRLFKQETGKAFSTYVMERKMERAKAILQEGSRVYDAASAVGYRDVSYFTRVFRKYWGVTPGEIRN</sequence>
<feature type="domain" description="HTH araC/xylS-type" evidence="9">
    <location>
        <begin position="436"/>
        <end position="532"/>
    </location>
</feature>
<dbReference type="InterPro" id="IPR020449">
    <property type="entry name" value="Tscrpt_reg_AraC-type_HTH"/>
</dbReference>
<evidence type="ECO:0000256" key="4">
    <source>
        <dbReference type="ARBA" id="ARBA00023012"/>
    </source>
</evidence>
<dbReference type="OrthoDB" id="2508795at2"/>
<dbReference type="SUPFAM" id="SSF46689">
    <property type="entry name" value="Homeodomain-like"/>
    <property type="match status" value="2"/>
</dbReference>
<dbReference type="Gene3D" id="3.40.50.2300">
    <property type="match status" value="1"/>
</dbReference>
<dbReference type="InterPro" id="IPR011006">
    <property type="entry name" value="CheY-like_superfamily"/>
</dbReference>
<dbReference type="InterPro" id="IPR018060">
    <property type="entry name" value="HTH_AraC"/>
</dbReference>
<comment type="subcellular location">
    <subcellularLocation>
        <location evidence="1">Cytoplasm</location>
    </subcellularLocation>
</comment>
<keyword evidence="5" id="KW-0805">Transcription regulation</keyword>
<dbReference type="InterPro" id="IPR018062">
    <property type="entry name" value="HTH_AraC-typ_CS"/>
</dbReference>
<evidence type="ECO:0000256" key="3">
    <source>
        <dbReference type="ARBA" id="ARBA00022553"/>
    </source>
</evidence>
<evidence type="ECO:0000256" key="6">
    <source>
        <dbReference type="ARBA" id="ARBA00023125"/>
    </source>
</evidence>
<dbReference type="Pfam" id="PF00072">
    <property type="entry name" value="Response_reg"/>
    <property type="match status" value="1"/>
</dbReference>
<evidence type="ECO:0000256" key="2">
    <source>
        <dbReference type="ARBA" id="ARBA00022490"/>
    </source>
</evidence>
<dbReference type="GO" id="GO:0003700">
    <property type="term" value="F:DNA-binding transcription factor activity"/>
    <property type="evidence" value="ECO:0007669"/>
    <property type="project" value="InterPro"/>
</dbReference>
<dbReference type="PANTHER" id="PTHR42713">
    <property type="entry name" value="HISTIDINE KINASE-RELATED"/>
    <property type="match status" value="1"/>
</dbReference>
<name>A0A198AD95_9BACL</name>
<dbReference type="InterPro" id="IPR041522">
    <property type="entry name" value="CdaR_GGDEF"/>
</dbReference>
<dbReference type="STRING" id="1850517.A8708_10445"/>
<evidence type="ECO:0000256" key="7">
    <source>
        <dbReference type="ARBA" id="ARBA00023163"/>
    </source>
</evidence>
<dbReference type="InterPro" id="IPR051552">
    <property type="entry name" value="HptR"/>
</dbReference>
<dbReference type="GO" id="GO:0005737">
    <property type="term" value="C:cytoplasm"/>
    <property type="evidence" value="ECO:0007669"/>
    <property type="project" value="UniProtKB-SubCell"/>
</dbReference>
<dbReference type="SMART" id="SM00342">
    <property type="entry name" value="HTH_ARAC"/>
    <property type="match status" value="1"/>
</dbReference>
<evidence type="ECO:0000259" key="10">
    <source>
        <dbReference type="PROSITE" id="PS50110"/>
    </source>
</evidence>
<protein>
    <submittedName>
        <fullName evidence="11">Two-component system response regulator</fullName>
    </submittedName>
</protein>
<dbReference type="InterPro" id="IPR009057">
    <property type="entry name" value="Homeodomain-like_sf"/>
</dbReference>
<dbReference type="RefSeq" id="WP_068663743.1">
    <property type="nucleotide sequence ID" value="NZ_LYPB01000059.1"/>
</dbReference>
<dbReference type="PRINTS" id="PR00032">
    <property type="entry name" value="HTHARAC"/>
</dbReference>
<dbReference type="Pfam" id="PF17853">
    <property type="entry name" value="GGDEF_2"/>
    <property type="match status" value="1"/>
</dbReference>
<proteinExistence type="predicted"/>
<dbReference type="PROSITE" id="PS50110">
    <property type="entry name" value="RESPONSE_REGULATORY"/>
    <property type="match status" value="1"/>
</dbReference>
<evidence type="ECO:0000256" key="5">
    <source>
        <dbReference type="ARBA" id="ARBA00023015"/>
    </source>
</evidence>
<dbReference type="InterPro" id="IPR001789">
    <property type="entry name" value="Sig_transdc_resp-reg_receiver"/>
</dbReference>
<keyword evidence="6" id="KW-0238">DNA-binding</keyword>
<evidence type="ECO:0000256" key="1">
    <source>
        <dbReference type="ARBA" id="ARBA00004496"/>
    </source>
</evidence>
<reference evidence="11 12" key="1">
    <citation type="submission" date="2016-05" db="EMBL/GenBank/DDBJ databases">
        <title>Paenibacillus sp. 1ZS3-15 nov., isolated from the rhizosphere soil.</title>
        <authorList>
            <person name="Zhang X.X."/>
            <person name="Zhang J."/>
        </authorList>
    </citation>
    <scope>NUCLEOTIDE SEQUENCE [LARGE SCALE GENOMIC DNA]</scope>
    <source>
        <strain evidence="11 12">1ZS3-15</strain>
    </source>
</reference>
<dbReference type="PROSITE" id="PS01124">
    <property type="entry name" value="HTH_ARAC_FAMILY_2"/>
    <property type="match status" value="1"/>
</dbReference>
<keyword evidence="12" id="KW-1185">Reference proteome</keyword>
<dbReference type="Pfam" id="PF12833">
    <property type="entry name" value="HTH_18"/>
    <property type="match status" value="1"/>
</dbReference>
<dbReference type="EMBL" id="LYPB01000059">
    <property type="protein sequence ID" value="OAS19147.1"/>
    <property type="molecule type" value="Genomic_DNA"/>
</dbReference>
<evidence type="ECO:0000313" key="12">
    <source>
        <dbReference type="Proteomes" id="UP000078454"/>
    </source>
</evidence>
<keyword evidence="2" id="KW-0963">Cytoplasm</keyword>
<dbReference type="GO" id="GO:0043565">
    <property type="term" value="F:sequence-specific DNA binding"/>
    <property type="evidence" value="ECO:0007669"/>
    <property type="project" value="InterPro"/>
</dbReference>
<accession>A0A198AD95</accession>
<keyword evidence="4" id="KW-0902">Two-component regulatory system</keyword>
<gene>
    <name evidence="11" type="ORF">A8708_10445</name>
</gene>
<dbReference type="SMART" id="SM00448">
    <property type="entry name" value="REC"/>
    <property type="match status" value="1"/>
</dbReference>
<dbReference type="SUPFAM" id="SSF52172">
    <property type="entry name" value="CheY-like"/>
    <property type="match status" value="1"/>
</dbReference>
<organism evidence="11 12">
    <name type="scientific">Paenibacillus oryzisoli</name>
    <dbReference type="NCBI Taxonomy" id="1850517"/>
    <lineage>
        <taxon>Bacteria</taxon>
        <taxon>Bacillati</taxon>
        <taxon>Bacillota</taxon>
        <taxon>Bacilli</taxon>
        <taxon>Bacillales</taxon>
        <taxon>Paenibacillaceae</taxon>
        <taxon>Paenibacillus</taxon>
    </lineage>
</organism>
<evidence type="ECO:0000313" key="11">
    <source>
        <dbReference type="EMBL" id="OAS19147.1"/>
    </source>
</evidence>
<dbReference type="Proteomes" id="UP000078454">
    <property type="component" value="Unassembled WGS sequence"/>
</dbReference>
<dbReference type="CDD" id="cd17536">
    <property type="entry name" value="REC_YesN-like"/>
    <property type="match status" value="1"/>
</dbReference>
<feature type="modified residue" description="4-aspartylphosphate" evidence="8">
    <location>
        <position position="54"/>
    </location>
</feature>
<dbReference type="PANTHER" id="PTHR42713:SF3">
    <property type="entry name" value="TRANSCRIPTIONAL REGULATORY PROTEIN HPTR"/>
    <property type="match status" value="1"/>
</dbReference>
<dbReference type="AlphaFoldDB" id="A0A198AD95"/>
<dbReference type="Gene3D" id="1.10.10.60">
    <property type="entry name" value="Homeodomain-like"/>
    <property type="match status" value="2"/>
</dbReference>
<comment type="caution">
    <text evidence="11">The sequence shown here is derived from an EMBL/GenBank/DDBJ whole genome shotgun (WGS) entry which is preliminary data.</text>
</comment>
<evidence type="ECO:0000259" key="9">
    <source>
        <dbReference type="PROSITE" id="PS01124"/>
    </source>
</evidence>